<evidence type="ECO:0000313" key="2">
    <source>
        <dbReference type="Proteomes" id="UP000321617"/>
    </source>
</evidence>
<dbReference type="OrthoDB" id="2086631at2"/>
<evidence type="ECO:0000313" key="1">
    <source>
        <dbReference type="EMBL" id="TWJ11942.1"/>
    </source>
</evidence>
<protein>
    <recommendedName>
        <fullName evidence="3">Excreted virulence factor EspC (Type VII ESX diderm)</fullName>
    </recommendedName>
</protein>
<dbReference type="AlphaFoldDB" id="A0A562V293"/>
<keyword evidence="2" id="KW-1185">Reference proteome</keyword>
<dbReference type="Proteomes" id="UP000321617">
    <property type="component" value="Unassembled WGS sequence"/>
</dbReference>
<reference evidence="1 2" key="1">
    <citation type="journal article" date="2013" name="Stand. Genomic Sci.">
        <title>Genomic Encyclopedia of Type Strains, Phase I: The one thousand microbial genomes (KMG-I) project.</title>
        <authorList>
            <person name="Kyrpides N.C."/>
            <person name="Woyke T."/>
            <person name="Eisen J.A."/>
            <person name="Garrity G."/>
            <person name="Lilburn T.G."/>
            <person name="Beck B.J."/>
            <person name="Whitman W.B."/>
            <person name="Hugenholtz P."/>
            <person name="Klenk H.P."/>
        </authorList>
    </citation>
    <scope>NUCLEOTIDE SEQUENCE [LARGE SCALE GENOMIC DNA]</scope>
    <source>
        <strain evidence="1 2">DSM 45044</strain>
    </source>
</reference>
<dbReference type="EMBL" id="VLLL01000006">
    <property type="protein sequence ID" value="TWJ11942.1"/>
    <property type="molecule type" value="Genomic_DNA"/>
</dbReference>
<sequence>MTNTLNIRPGDLSAHGDAIHYLAGEYDKPVSAARQAAEAATTDAFELSPIARSALTLVLQGAPKATADAVSLTQLGVRRYAIAAKAVSKGLSAEDENASAVIAGSLAHSVLPFGTSGSLSAERTGAQLGLDSKVPTDLTVEVDYGHLLSQDDAKRIGPDWMDKVIDLLPGDYMPGVRKNGSWLNGSGIVETIATALGTAQDPSVVGLLTDMGDVASDIKGAFDSPVNTVLTAAIGWIYEHIEPLPSQLDMVAGSGMVWEAHAKTWKNIGWSVWTLGEQVETRLTTDLRGQQSEAVQAYFRSFGSGRQAIARLGENCNQMAGVMSDCALLTDALRDFVRGVLTQVIADIIQYFLRIKGFMKFPGVGGNEDAMVRSYARQLAGNYGMLIEKFIRRAVVVYKQLAGKLETVRAETQEITRLWQQASPQLA</sequence>
<name>A0A562V293_9ACTN</name>
<organism evidence="1 2">
    <name type="scientific">Stackebrandtia albiflava</name>
    <dbReference type="NCBI Taxonomy" id="406432"/>
    <lineage>
        <taxon>Bacteria</taxon>
        <taxon>Bacillati</taxon>
        <taxon>Actinomycetota</taxon>
        <taxon>Actinomycetes</taxon>
        <taxon>Glycomycetales</taxon>
        <taxon>Glycomycetaceae</taxon>
        <taxon>Stackebrandtia</taxon>
    </lineage>
</organism>
<accession>A0A562V293</accession>
<comment type="caution">
    <text evidence="1">The sequence shown here is derived from an EMBL/GenBank/DDBJ whole genome shotgun (WGS) entry which is preliminary data.</text>
</comment>
<evidence type="ECO:0008006" key="3">
    <source>
        <dbReference type="Google" id="ProtNLM"/>
    </source>
</evidence>
<gene>
    <name evidence="1" type="ORF">LX16_2685</name>
</gene>
<proteinExistence type="predicted"/>
<dbReference type="RefSeq" id="WP_147138663.1">
    <property type="nucleotide sequence ID" value="NZ_BAABIJ010000002.1"/>
</dbReference>